<dbReference type="eggNOG" id="COG4372">
    <property type="taxonomic scope" value="Bacteria"/>
</dbReference>
<dbReference type="AlphaFoldDB" id="Q5L5C3"/>
<evidence type="ECO:0000256" key="2">
    <source>
        <dbReference type="SAM" id="Phobius"/>
    </source>
</evidence>
<protein>
    <submittedName>
        <fullName evidence="3">Conserved hypothetical membrane protein</fullName>
    </submittedName>
</protein>
<feature type="coiled-coil region" evidence="1">
    <location>
        <begin position="397"/>
        <end position="424"/>
    </location>
</feature>
<name>Q5L5C3_CHLAB</name>
<keyword evidence="2" id="KW-0812">Transmembrane</keyword>
<organism evidence="3 4">
    <name type="scientific">Chlamydia abortus (strain DSM 27085 / S26/3)</name>
    <name type="common">Chlamydophila abortus</name>
    <dbReference type="NCBI Taxonomy" id="218497"/>
    <lineage>
        <taxon>Bacteria</taxon>
        <taxon>Pseudomonadati</taxon>
        <taxon>Chlamydiota</taxon>
        <taxon>Chlamydiia</taxon>
        <taxon>Chlamydiales</taxon>
        <taxon>Chlamydiaceae</taxon>
        <taxon>Chlamydia/Chlamydophila group</taxon>
        <taxon>Chlamydia</taxon>
    </lineage>
</organism>
<gene>
    <name evidence="3" type="ordered locus">CAB721</name>
</gene>
<dbReference type="KEGG" id="cab:CAB721"/>
<dbReference type="EMBL" id="CR848038">
    <property type="protein sequence ID" value="CAH64168.1"/>
    <property type="molecule type" value="Genomic_DNA"/>
</dbReference>
<feature type="transmembrane region" description="Helical" evidence="2">
    <location>
        <begin position="43"/>
        <end position="73"/>
    </location>
</feature>
<feature type="transmembrane region" description="Helical" evidence="2">
    <location>
        <begin position="105"/>
        <end position="129"/>
    </location>
</feature>
<accession>Q5L5C3</accession>
<feature type="transmembrane region" description="Helical" evidence="2">
    <location>
        <begin position="80"/>
        <end position="99"/>
    </location>
</feature>
<feature type="coiled-coil region" evidence="1">
    <location>
        <begin position="258"/>
        <end position="319"/>
    </location>
</feature>
<dbReference type="Proteomes" id="UP000001012">
    <property type="component" value="Chromosome"/>
</dbReference>
<keyword evidence="4" id="KW-1185">Reference proteome</keyword>
<feature type="coiled-coil region" evidence="1">
    <location>
        <begin position="126"/>
        <end position="185"/>
    </location>
</feature>
<evidence type="ECO:0000313" key="4">
    <source>
        <dbReference type="Proteomes" id="UP000001012"/>
    </source>
</evidence>
<dbReference type="HOGENOM" id="CLU_768821_0_0_0"/>
<evidence type="ECO:0000256" key="1">
    <source>
        <dbReference type="SAM" id="Coils"/>
    </source>
</evidence>
<evidence type="ECO:0000313" key="3">
    <source>
        <dbReference type="EMBL" id="CAH64168.1"/>
    </source>
</evidence>
<keyword evidence="2" id="KW-0472">Membrane</keyword>
<keyword evidence="2" id="KW-1133">Transmembrane helix</keyword>
<dbReference type="OrthoDB" id="19189at2"/>
<sequence length="424" mass="49626">MGFEAMHVFNKRLYRKVYQGFRWGTLLGRCRSFSVEWVFLSSIILIFSGLGCAYVVDATLLLLTMFFSALALVASVYFRFWGYGVVSCVFLAVYYYRYINVSFSLLWALGLSLAFLLSWGIFVFGISFVDEENNERQQKYDQLANEYSEIQISYDQAVHDKSIACEFLEKRAHALESELKECRAMLHDSCKKQEHMALDLQILADQKNSWLEDYAVLHNEYVRLVAGDETTSVFSWVSGKDTVSHRENEGTELWLRALQEKDEKMTSLENQLIEEKLLRKSLEDQCDSFQAYVQEVEQLRLQLEELQNLLNQKDEEIIKLHACIKEQETAIKISADDHEIKSYKDKYIQLRGQFAEKTEILTEVRKELFLVREKYLTLQKQEENVSTFTDMRDIEIIQNLLEHIESLEEEIISLEELVSHNLSQ</sequence>
<keyword evidence="1" id="KW-0175">Coiled coil</keyword>
<reference evidence="3 4" key="1">
    <citation type="journal article" date="2005" name="Genome Res.">
        <title>The Chlamydophila abortus genome sequence reveals an array of variable proteins that contribute to interspecies variation.</title>
        <authorList>
            <person name="Thomson N.R."/>
            <person name="Yeats C."/>
            <person name="Bell K."/>
            <person name="Holden M.T.G."/>
            <person name="Bentley S.D."/>
            <person name="Livingstone M."/>
            <person name="Cerdeno-Tarraga A.M."/>
            <person name="Harris B."/>
            <person name="Doggett J."/>
            <person name="Ormond D."/>
            <person name="Mungal K."/>
            <person name="Clarke K."/>
            <person name="Feltwell T."/>
            <person name="Hance Z."/>
            <person name="Sanders M."/>
            <person name="Quail M.A."/>
            <person name="Price C."/>
            <person name="Parkhill J."/>
            <person name="Longbottom D."/>
        </authorList>
    </citation>
    <scope>NUCLEOTIDE SEQUENCE [LARGE SCALE GENOMIC DNA]</scope>
    <source>
        <strain evidence="4">DSM 27085 / S26/3</strain>
    </source>
</reference>
<proteinExistence type="predicted"/>